<dbReference type="KEGG" id="ddt:AAY81_04785"/>
<evidence type="ECO:0000313" key="3">
    <source>
        <dbReference type="Proteomes" id="UP000182975"/>
    </source>
</evidence>
<keyword evidence="3" id="KW-1185">Reference proteome</keyword>
<dbReference type="EMBL" id="FOEC01000017">
    <property type="protein sequence ID" value="SEP00116.1"/>
    <property type="molecule type" value="Genomic_DNA"/>
</dbReference>
<dbReference type="GO" id="GO:0046872">
    <property type="term" value="F:metal ion binding"/>
    <property type="evidence" value="ECO:0007669"/>
    <property type="project" value="InterPro"/>
</dbReference>
<dbReference type="OrthoDB" id="7068874at2"/>
<dbReference type="CDD" id="cd00371">
    <property type="entry name" value="HMA"/>
    <property type="match status" value="1"/>
</dbReference>
<dbReference type="InterPro" id="IPR006121">
    <property type="entry name" value="HMA_dom"/>
</dbReference>
<protein>
    <submittedName>
        <fullName evidence="2">Copper chaperone CopZ</fullName>
    </submittedName>
</protein>
<dbReference type="Pfam" id="PF00403">
    <property type="entry name" value="HMA"/>
    <property type="match status" value="1"/>
</dbReference>
<reference evidence="3" key="1">
    <citation type="submission" date="2016-10" db="EMBL/GenBank/DDBJ databases">
        <authorList>
            <person name="Varghese N."/>
        </authorList>
    </citation>
    <scope>NUCLEOTIDE SEQUENCE [LARGE SCALE GENOMIC DNA]</scope>
    <source>
        <strain evidence="3">DSM 21843</strain>
    </source>
</reference>
<dbReference type="PROSITE" id="PS50846">
    <property type="entry name" value="HMA_2"/>
    <property type="match status" value="1"/>
</dbReference>
<feature type="domain" description="HMA" evidence="1">
    <location>
        <begin position="1"/>
        <end position="69"/>
    </location>
</feature>
<accession>A0A172RY52</accession>
<evidence type="ECO:0000259" key="1">
    <source>
        <dbReference type="PROSITE" id="PS50846"/>
    </source>
</evidence>
<dbReference type="InterPro" id="IPR036163">
    <property type="entry name" value="HMA_dom_sf"/>
</dbReference>
<dbReference type="STRING" id="79604.AAY81_04785"/>
<organism evidence="2 3">
    <name type="scientific">Denitrobacterium detoxificans</name>
    <dbReference type="NCBI Taxonomy" id="79604"/>
    <lineage>
        <taxon>Bacteria</taxon>
        <taxon>Bacillati</taxon>
        <taxon>Actinomycetota</taxon>
        <taxon>Coriobacteriia</taxon>
        <taxon>Eggerthellales</taxon>
        <taxon>Eggerthellaceae</taxon>
        <taxon>Denitrobacterium</taxon>
    </lineage>
</organism>
<dbReference type="RefSeq" id="WP_066662045.1">
    <property type="nucleotide sequence ID" value="NZ_CP011402.1"/>
</dbReference>
<name>A0A172RY52_9ACTN</name>
<dbReference type="AlphaFoldDB" id="A0A172RY52"/>
<evidence type="ECO:0000313" key="2">
    <source>
        <dbReference type="EMBL" id="SEP00116.1"/>
    </source>
</evidence>
<gene>
    <name evidence="2" type="ORF">SAMN02910314_01876</name>
</gene>
<proteinExistence type="predicted"/>
<sequence length="72" mass="7981">MRKVIKLDGELCSHCAGKIQNRIEKIDGVSKASVNAMTLKFTLDADDAKFQEILGQSVKIFNDIEPDCEVLV</sequence>
<dbReference type="Proteomes" id="UP000182975">
    <property type="component" value="Unassembled WGS sequence"/>
</dbReference>
<dbReference type="Gene3D" id="3.30.70.100">
    <property type="match status" value="1"/>
</dbReference>
<dbReference type="SUPFAM" id="SSF55008">
    <property type="entry name" value="HMA, heavy metal-associated domain"/>
    <property type="match status" value="1"/>
</dbReference>